<feature type="active site" description="Proton acceptor" evidence="10">
    <location>
        <position position="72"/>
    </location>
</feature>
<evidence type="ECO:0000256" key="11">
    <source>
        <dbReference type="RuleBase" id="RU003781"/>
    </source>
</evidence>
<accession>A0A1L5FD82</accession>
<feature type="binding site" evidence="10">
    <location>
        <begin position="155"/>
        <end position="158"/>
    </location>
    <ligand>
        <name>substrate</name>
    </ligand>
</feature>
<dbReference type="GO" id="GO:0009146">
    <property type="term" value="P:purine nucleoside triphosphate catabolic process"/>
    <property type="evidence" value="ECO:0007669"/>
    <property type="project" value="UniProtKB-UniRule"/>
</dbReference>
<evidence type="ECO:0000256" key="4">
    <source>
        <dbReference type="ARBA" id="ARBA00022741"/>
    </source>
</evidence>
<dbReference type="RefSeq" id="WP_073540321.1">
    <property type="nucleotide sequence ID" value="NZ_CP018335.1"/>
</dbReference>
<dbReference type="NCBIfam" id="TIGR00042">
    <property type="entry name" value="RdgB/HAM1 family non-canonical purine NTP pyrophosphatase"/>
    <property type="match status" value="1"/>
</dbReference>
<comment type="subunit">
    <text evidence="2 10">Homodimer.</text>
</comment>
<evidence type="ECO:0000256" key="3">
    <source>
        <dbReference type="ARBA" id="ARBA00022723"/>
    </source>
</evidence>
<evidence type="ECO:0000256" key="2">
    <source>
        <dbReference type="ARBA" id="ARBA00011738"/>
    </source>
</evidence>
<dbReference type="SUPFAM" id="SSF52972">
    <property type="entry name" value="ITPase-like"/>
    <property type="match status" value="1"/>
</dbReference>
<evidence type="ECO:0000256" key="7">
    <source>
        <dbReference type="ARBA" id="ARBA00023080"/>
    </source>
</evidence>
<feature type="binding site" evidence="10">
    <location>
        <begin position="8"/>
        <end position="13"/>
    </location>
    <ligand>
        <name>substrate</name>
    </ligand>
</feature>
<comment type="function">
    <text evidence="10">Pyrophosphatase that catalyzes the hydrolysis of nucleoside triphosphates to their monophosphate derivatives, with a high preference for the non-canonical purine nucleotides XTP (xanthosine triphosphate), dITP (deoxyinosine triphosphate) and ITP. Seems to function as a house-cleaning enzyme that removes non-canonical purine nucleotides from the nucleotide pool, thus preventing their incorporation into DNA/RNA and avoiding chromosomal lesions.</text>
</comment>
<dbReference type="Pfam" id="PF01725">
    <property type="entry name" value="Ham1p_like"/>
    <property type="match status" value="1"/>
</dbReference>
<sequence length="202" mass="23089">MKKLIVASNNVNKIKEIKQILSKYPIEVISMKEANIDIDIVEDGTTFQENAYKKAKTIYDLLKVKCMVLADDSGLVVRGLDGRPGVYSARFAGEHGNDKKNNEKLLKLLEYKGYEDRKAKFVCAITLIINDSKVLKVQGEISGIICEEERGTNRFGYDPLFYIPEYNMTFGEMDSILKNCISHRAMALKELEKEMRYLMKEV</sequence>
<feature type="binding site" evidence="10">
    <location>
        <position position="73"/>
    </location>
    <ligand>
        <name>substrate</name>
    </ligand>
</feature>
<organism evidence="12 13">
    <name type="scientific">Clostridium kluyveri</name>
    <dbReference type="NCBI Taxonomy" id="1534"/>
    <lineage>
        <taxon>Bacteria</taxon>
        <taxon>Bacillati</taxon>
        <taxon>Bacillota</taxon>
        <taxon>Clostridia</taxon>
        <taxon>Eubacteriales</taxon>
        <taxon>Clostridiaceae</taxon>
        <taxon>Clostridium</taxon>
    </lineage>
</organism>
<evidence type="ECO:0000256" key="5">
    <source>
        <dbReference type="ARBA" id="ARBA00022801"/>
    </source>
</evidence>
<keyword evidence="3 10" id="KW-0479">Metal-binding</keyword>
<comment type="catalytic activity">
    <reaction evidence="9 10">
        <text>XTP + H2O = XMP + diphosphate + H(+)</text>
        <dbReference type="Rhea" id="RHEA:28610"/>
        <dbReference type="ChEBI" id="CHEBI:15377"/>
        <dbReference type="ChEBI" id="CHEBI:15378"/>
        <dbReference type="ChEBI" id="CHEBI:33019"/>
        <dbReference type="ChEBI" id="CHEBI:57464"/>
        <dbReference type="ChEBI" id="CHEBI:61314"/>
        <dbReference type="EC" id="3.6.1.66"/>
    </reaction>
</comment>
<reference evidence="12 13" key="1">
    <citation type="submission" date="2016-12" db="EMBL/GenBank/DDBJ databases">
        <title>Complete genome sequence of Clostridium kluyveri JZZ isolated from the pit mud of a Chinese flavor liquor-making factory.</title>
        <authorList>
            <person name="Wang Y."/>
        </authorList>
    </citation>
    <scope>NUCLEOTIDE SEQUENCE [LARGE SCALE GENOMIC DNA]</scope>
    <source>
        <strain evidence="12 13">JZZ</strain>
    </source>
</reference>
<evidence type="ECO:0000256" key="1">
    <source>
        <dbReference type="ARBA" id="ARBA00008023"/>
    </source>
</evidence>
<keyword evidence="4 10" id="KW-0547">Nucleotide-binding</keyword>
<comment type="cofactor">
    <cofactor evidence="10">
        <name>Mg(2+)</name>
        <dbReference type="ChEBI" id="CHEBI:18420"/>
    </cofactor>
    <text evidence="10">Binds 1 Mg(2+) ion per subunit.</text>
</comment>
<name>A0A1L5FD82_CLOKL</name>
<dbReference type="FunFam" id="3.90.950.10:FF:000001">
    <property type="entry name" value="dITP/XTP pyrophosphatase"/>
    <property type="match status" value="1"/>
</dbReference>
<comment type="caution">
    <text evidence="10">Lacks conserved residue(s) required for the propagation of feature annotation.</text>
</comment>
<dbReference type="GO" id="GO:0036222">
    <property type="term" value="F:XTP diphosphatase activity"/>
    <property type="evidence" value="ECO:0007669"/>
    <property type="project" value="UniProtKB-UniRule"/>
</dbReference>
<keyword evidence="5 10" id="KW-0378">Hydrolase</keyword>
<dbReference type="InterPro" id="IPR029001">
    <property type="entry name" value="ITPase-like_fam"/>
</dbReference>
<dbReference type="NCBIfam" id="NF011397">
    <property type="entry name" value="PRK14822.1"/>
    <property type="match status" value="1"/>
</dbReference>
<proteinExistence type="inferred from homology"/>
<feature type="binding site" evidence="10">
    <location>
        <position position="72"/>
    </location>
    <ligand>
        <name>Mg(2+)</name>
        <dbReference type="ChEBI" id="CHEBI:18420"/>
    </ligand>
</feature>
<dbReference type="EC" id="3.6.1.66" evidence="10"/>
<dbReference type="AlphaFoldDB" id="A0A1L5FD82"/>
<dbReference type="GO" id="GO:0046872">
    <property type="term" value="F:metal ion binding"/>
    <property type="evidence" value="ECO:0007669"/>
    <property type="project" value="UniProtKB-KW"/>
</dbReference>
<dbReference type="CDD" id="cd00515">
    <property type="entry name" value="HAM1"/>
    <property type="match status" value="1"/>
</dbReference>
<evidence type="ECO:0000313" key="13">
    <source>
        <dbReference type="Proteomes" id="UP000184604"/>
    </source>
</evidence>
<dbReference type="GO" id="GO:0017111">
    <property type="term" value="F:ribonucleoside triphosphate phosphatase activity"/>
    <property type="evidence" value="ECO:0007669"/>
    <property type="project" value="InterPro"/>
</dbReference>
<dbReference type="EMBL" id="CP018335">
    <property type="protein sequence ID" value="APM40760.1"/>
    <property type="molecule type" value="Genomic_DNA"/>
</dbReference>
<feature type="binding site" evidence="10">
    <location>
        <begin position="183"/>
        <end position="184"/>
    </location>
    <ligand>
        <name>substrate</name>
    </ligand>
</feature>
<comment type="catalytic activity">
    <reaction evidence="8 10">
        <text>dITP + H2O = dIMP + diphosphate + H(+)</text>
        <dbReference type="Rhea" id="RHEA:28342"/>
        <dbReference type="ChEBI" id="CHEBI:15377"/>
        <dbReference type="ChEBI" id="CHEBI:15378"/>
        <dbReference type="ChEBI" id="CHEBI:33019"/>
        <dbReference type="ChEBI" id="CHEBI:61194"/>
        <dbReference type="ChEBI" id="CHEBI:61382"/>
        <dbReference type="EC" id="3.6.1.66"/>
    </reaction>
</comment>
<keyword evidence="6 10" id="KW-0460">Magnesium</keyword>
<comment type="catalytic activity">
    <reaction evidence="10">
        <text>ITP + H2O = IMP + diphosphate + H(+)</text>
        <dbReference type="Rhea" id="RHEA:29399"/>
        <dbReference type="ChEBI" id="CHEBI:15377"/>
        <dbReference type="ChEBI" id="CHEBI:15378"/>
        <dbReference type="ChEBI" id="CHEBI:33019"/>
        <dbReference type="ChEBI" id="CHEBI:58053"/>
        <dbReference type="ChEBI" id="CHEBI:61402"/>
        <dbReference type="EC" id="3.6.1.66"/>
    </reaction>
</comment>
<evidence type="ECO:0000256" key="9">
    <source>
        <dbReference type="ARBA" id="ARBA00052017"/>
    </source>
</evidence>
<protein>
    <recommendedName>
        <fullName evidence="10">dITP/XTP pyrophosphatase</fullName>
        <ecNumber evidence="10">3.6.1.66</ecNumber>
    </recommendedName>
    <alternativeName>
        <fullName evidence="10">Non-canonical purine NTP pyrophosphatase</fullName>
    </alternativeName>
    <alternativeName>
        <fullName evidence="10">Non-standard purine NTP pyrophosphatase</fullName>
    </alternativeName>
    <alternativeName>
        <fullName evidence="10">Nucleoside-triphosphate diphosphatase</fullName>
    </alternativeName>
    <alternativeName>
        <fullName evidence="10">Nucleoside-triphosphate pyrophosphatase</fullName>
        <shortName evidence="10">NTPase</shortName>
    </alternativeName>
</protein>
<dbReference type="GO" id="GO:0036220">
    <property type="term" value="F:ITP diphosphatase activity"/>
    <property type="evidence" value="ECO:0007669"/>
    <property type="project" value="UniProtKB-UniRule"/>
</dbReference>
<dbReference type="GO" id="GO:0009117">
    <property type="term" value="P:nucleotide metabolic process"/>
    <property type="evidence" value="ECO:0007669"/>
    <property type="project" value="UniProtKB-KW"/>
</dbReference>
<dbReference type="GO" id="GO:0035870">
    <property type="term" value="F:dITP diphosphatase activity"/>
    <property type="evidence" value="ECO:0007669"/>
    <property type="project" value="UniProtKB-UniRule"/>
</dbReference>
<keyword evidence="7 10" id="KW-0546">Nucleotide metabolism</keyword>
<feature type="binding site" evidence="10">
    <location>
        <position position="178"/>
    </location>
    <ligand>
        <name>substrate</name>
    </ligand>
</feature>
<gene>
    <name evidence="12" type="ORF">BS101_19630</name>
</gene>
<evidence type="ECO:0000256" key="10">
    <source>
        <dbReference type="HAMAP-Rule" id="MF_01405"/>
    </source>
</evidence>
<dbReference type="GO" id="GO:0005829">
    <property type="term" value="C:cytosol"/>
    <property type="evidence" value="ECO:0007669"/>
    <property type="project" value="TreeGrafter"/>
</dbReference>
<evidence type="ECO:0000313" key="12">
    <source>
        <dbReference type="EMBL" id="APM40760.1"/>
    </source>
</evidence>
<dbReference type="InterPro" id="IPR002637">
    <property type="entry name" value="RdgB/HAM1"/>
</dbReference>
<comment type="similarity">
    <text evidence="1 10 11">Belongs to the HAM1 NTPase family.</text>
</comment>
<dbReference type="Gene3D" id="3.90.950.10">
    <property type="match status" value="1"/>
</dbReference>
<evidence type="ECO:0000256" key="8">
    <source>
        <dbReference type="ARBA" id="ARBA00051875"/>
    </source>
</evidence>
<dbReference type="InterPro" id="IPR020922">
    <property type="entry name" value="dITP/XTP_pyrophosphatase"/>
</dbReference>
<evidence type="ECO:0000256" key="6">
    <source>
        <dbReference type="ARBA" id="ARBA00022842"/>
    </source>
</evidence>
<dbReference type="OrthoDB" id="9807456at2"/>
<dbReference type="HAMAP" id="MF_01405">
    <property type="entry name" value="Non_canon_purine_NTPase"/>
    <property type="match status" value="1"/>
</dbReference>
<dbReference type="PANTHER" id="PTHR11067">
    <property type="entry name" value="INOSINE TRIPHOSPHATE PYROPHOSPHATASE/HAM1 PROTEIN"/>
    <property type="match status" value="1"/>
</dbReference>
<dbReference type="PANTHER" id="PTHR11067:SF9">
    <property type="entry name" value="INOSINE TRIPHOSPHATE PYROPHOSPHATASE"/>
    <property type="match status" value="1"/>
</dbReference>
<dbReference type="GO" id="GO:0000166">
    <property type="term" value="F:nucleotide binding"/>
    <property type="evidence" value="ECO:0007669"/>
    <property type="project" value="UniProtKB-KW"/>
</dbReference>
<dbReference type="Proteomes" id="UP000184604">
    <property type="component" value="Chromosome"/>
</dbReference>